<evidence type="ECO:0000313" key="1">
    <source>
        <dbReference type="EMBL" id="RQX66450.1"/>
    </source>
</evidence>
<dbReference type="AlphaFoldDB" id="A0A425HL60"/>
<keyword evidence="1" id="KW-0687">Ribonucleoprotein</keyword>
<protein>
    <submittedName>
        <fullName evidence="1">Ribosomal protein L4</fullName>
    </submittedName>
</protein>
<evidence type="ECO:0000313" key="2">
    <source>
        <dbReference type="Proteomes" id="UP000284452"/>
    </source>
</evidence>
<comment type="caution">
    <text evidence="1">The sequence shown here is derived from an EMBL/GenBank/DDBJ whole genome shotgun (WGS) entry which is preliminary data.</text>
</comment>
<proteinExistence type="predicted"/>
<dbReference type="VEuPathDB" id="ToxoDB:TGCAST_300631"/>
<dbReference type="Proteomes" id="UP000284452">
    <property type="component" value="Unassembled WGS sequence"/>
</dbReference>
<name>A0A425HL60_TOXGO</name>
<accession>A0A425HL60</accession>
<dbReference type="GO" id="GO:0005840">
    <property type="term" value="C:ribosome"/>
    <property type="evidence" value="ECO:0007669"/>
    <property type="project" value="UniProtKB-KW"/>
</dbReference>
<keyword evidence="1" id="KW-0689">Ribosomal protein</keyword>
<reference evidence="1 2" key="1">
    <citation type="submission" date="2017-10" db="EMBL/GenBank/DDBJ databases">
        <authorList>
            <person name="Sibley D."/>
            <person name="Venepally P."/>
            <person name="Karamycheva S."/>
            <person name="Hadjithomas M."/>
            <person name="Khan A."/>
            <person name="Brunk B."/>
            <person name="Roos D."/>
            <person name="Caler E."/>
            <person name="Lorenzi H."/>
        </authorList>
    </citation>
    <scope>NUCLEOTIDE SEQUENCE [LARGE SCALE GENOMIC DNA]</scope>
    <source>
        <strain evidence="1 2">CAST</strain>
    </source>
</reference>
<gene>
    <name evidence="1" type="ORF">TGCAST_300631</name>
</gene>
<organism evidence="1 2">
    <name type="scientific">Toxoplasma gondii CAST</name>
    <dbReference type="NCBI Taxonomy" id="943122"/>
    <lineage>
        <taxon>Eukaryota</taxon>
        <taxon>Sar</taxon>
        <taxon>Alveolata</taxon>
        <taxon>Apicomplexa</taxon>
        <taxon>Conoidasida</taxon>
        <taxon>Coccidia</taxon>
        <taxon>Eucoccidiorida</taxon>
        <taxon>Eimeriorina</taxon>
        <taxon>Sarcocystidae</taxon>
        <taxon>Toxoplasma</taxon>
    </lineage>
</organism>
<sequence length="29" mass="3781">MINIFLTFPIRLWDNWQIYIKNYKFIIEF</sequence>
<dbReference type="EMBL" id="AHIV02005690">
    <property type="protein sequence ID" value="RQX66450.1"/>
    <property type="molecule type" value="Genomic_DNA"/>
</dbReference>